<keyword evidence="6" id="KW-1185">Reference proteome</keyword>
<dbReference type="InterPro" id="IPR038488">
    <property type="entry name" value="Integrase_DNA-bd_sf"/>
</dbReference>
<dbReference type="PANTHER" id="PTHR30629">
    <property type="entry name" value="PROPHAGE INTEGRASE"/>
    <property type="match status" value="1"/>
</dbReference>
<evidence type="ECO:0000256" key="2">
    <source>
        <dbReference type="ARBA" id="ARBA00022908"/>
    </source>
</evidence>
<name>A0A1Y6BG36_9NEIS</name>
<evidence type="ECO:0000259" key="4">
    <source>
        <dbReference type="Pfam" id="PF13356"/>
    </source>
</evidence>
<dbReference type="Pfam" id="PF13356">
    <property type="entry name" value="Arm-DNA-bind_3"/>
    <property type="match status" value="1"/>
</dbReference>
<sequence>MPLTDATTKNTKPRENGKPDKLADGDSLFLWVMPNGAKYWRMAYRYAGKQKTLAYGVYPETSLKEAGAKRDAAASCWPMAPPPESSARWRRSAPAWPPAKRPPHQSSNERQHLRES</sequence>
<reference evidence="6" key="1">
    <citation type="submission" date="2017-04" db="EMBL/GenBank/DDBJ databases">
        <authorList>
            <person name="Varghese N."/>
            <person name="Submissions S."/>
        </authorList>
    </citation>
    <scope>NUCLEOTIDE SEQUENCE [LARGE SCALE GENOMIC DNA]</scope>
    <source>
        <strain evidence="6">DSM 22618</strain>
    </source>
</reference>
<dbReference type="GO" id="GO:0015074">
    <property type="term" value="P:DNA integration"/>
    <property type="evidence" value="ECO:0007669"/>
    <property type="project" value="UniProtKB-KW"/>
</dbReference>
<evidence type="ECO:0000313" key="6">
    <source>
        <dbReference type="Proteomes" id="UP000192920"/>
    </source>
</evidence>
<dbReference type="STRING" id="1123014.SAMN02745746_00771"/>
<dbReference type="AlphaFoldDB" id="A0A1Y6BG36"/>
<feature type="compositionally biased region" description="Basic and acidic residues" evidence="3">
    <location>
        <begin position="107"/>
        <end position="116"/>
    </location>
</feature>
<feature type="region of interest" description="Disordered" evidence="3">
    <location>
        <begin position="69"/>
        <end position="116"/>
    </location>
</feature>
<comment type="similarity">
    <text evidence="1">Belongs to the 'phage' integrase family.</text>
</comment>
<proteinExistence type="inferred from homology"/>
<evidence type="ECO:0000256" key="3">
    <source>
        <dbReference type="SAM" id="MobiDB-lite"/>
    </source>
</evidence>
<protein>
    <recommendedName>
        <fullName evidence="4">Integrase DNA-binding domain-containing protein</fullName>
    </recommendedName>
</protein>
<feature type="region of interest" description="Disordered" evidence="3">
    <location>
        <begin position="1"/>
        <end position="24"/>
    </location>
</feature>
<dbReference type="InterPro" id="IPR025166">
    <property type="entry name" value="Integrase_DNA_bind_dom"/>
</dbReference>
<dbReference type="RefSeq" id="WP_085275114.1">
    <property type="nucleotide sequence ID" value="NZ_FXAG01000003.1"/>
</dbReference>
<gene>
    <name evidence="5" type="ORF">SAMN02745746_00771</name>
</gene>
<feature type="compositionally biased region" description="Basic and acidic residues" evidence="3">
    <location>
        <begin position="12"/>
        <end position="24"/>
    </location>
</feature>
<dbReference type="PANTHER" id="PTHR30629:SF2">
    <property type="entry name" value="PROPHAGE INTEGRASE INTS-RELATED"/>
    <property type="match status" value="1"/>
</dbReference>
<evidence type="ECO:0000256" key="1">
    <source>
        <dbReference type="ARBA" id="ARBA00008857"/>
    </source>
</evidence>
<accession>A0A1Y6BG36</accession>
<feature type="compositionally biased region" description="Polar residues" evidence="3">
    <location>
        <begin position="1"/>
        <end position="10"/>
    </location>
</feature>
<organism evidence="5 6">
    <name type="scientific">Pseudogulbenkiania subflava DSM 22618</name>
    <dbReference type="NCBI Taxonomy" id="1123014"/>
    <lineage>
        <taxon>Bacteria</taxon>
        <taxon>Pseudomonadati</taxon>
        <taxon>Pseudomonadota</taxon>
        <taxon>Betaproteobacteria</taxon>
        <taxon>Neisseriales</taxon>
        <taxon>Chromobacteriaceae</taxon>
        <taxon>Pseudogulbenkiania</taxon>
    </lineage>
</organism>
<dbReference type="Gene3D" id="3.30.160.390">
    <property type="entry name" value="Integrase, DNA-binding domain"/>
    <property type="match status" value="1"/>
</dbReference>
<dbReference type="EMBL" id="FXAG01000003">
    <property type="protein sequence ID" value="SMF02081.1"/>
    <property type="molecule type" value="Genomic_DNA"/>
</dbReference>
<keyword evidence="2" id="KW-0229">DNA integration</keyword>
<dbReference type="Proteomes" id="UP000192920">
    <property type="component" value="Unassembled WGS sequence"/>
</dbReference>
<evidence type="ECO:0000313" key="5">
    <source>
        <dbReference type="EMBL" id="SMF02081.1"/>
    </source>
</evidence>
<dbReference type="InterPro" id="IPR050808">
    <property type="entry name" value="Phage_Integrase"/>
</dbReference>
<feature type="domain" description="Integrase DNA-binding" evidence="4">
    <location>
        <begin position="3"/>
        <end position="74"/>
    </location>
</feature>